<dbReference type="GO" id="GO:0016740">
    <property type="term" value="F:transferase activity"/>
    <property type="evidence" value="ECO:0007669"/>
    <property type="project" value="UniProtKB-KW"/>
</dbReference>
<dbReference type="InterPro" id="IPR029044">
    <property type="entry name" value="Nucleotide-diphossugar_trans"/>
</dbReference>
<evidence type="ECO:0000313" key="3">
    <source>
        <dbReference type="EMBL" id="ADL08327.1"/>
    </source>
</evidence>
<dbReference type="Proteomes" id="UP000000272">
    <property type="component" value="Chromosome"/>
</dbReference>
<dbReference type="PANTHER" id="PTHR43630:SF2">
    <property type="entry name" value="GLYCOSYLTRANSFERASE"/>
    <property type="match status" value="1"/>
</dbReference>
<dbReference type="eggNOG" id="COG0457">
    <property type="taxonomic scope" value="Bacteria"/>
</dbReference>
<organism evidence="3 4">
    <name type="scientific">Thermosediminibacter oceani (strain ATCC BAA-1034 / DSM 16646 / JW/IW-1228P)</name>
    <dbReference type="NCBI Taxonomy" id="555079"/>
    <lineage>
        <taxon>Bacteria</taxon>
        <taxon>Bacillati</taxon>
        <taxon>Bacillota</taxon>
        <taxon>Clostridia</taxon>
        <taxon>Thermosediminibacterales</taxon>
        <taxon>Thermosediminibacteraceae</taxon>
        <taxon>Thermosediminibacter</taxon>
    </lineage>
</organism>
<dbReference type="PANTHER" id="PTHR43630">
    <property type="entry name" value="POLY-BETA-1,6-N-ACETYL-D-GLUCOSAMINE SYNTHASE"/>
    <property type="match status" value="1"/>
</dbReference>
<dbReference type="HOGENOM" id="CLU_298254_0_0_9"/>
<proteinExistence type="predicted"/>
<dbReference type="InterPro" id="IPR019734">
    <property type="entry name" value="TPR_rpt"/>
</dbReference>
<evidence type="ECO:0000256" key="1">
    <source>
        <dbReference type="PROSITE-ProRule" id="PRU00339"/>
    </source>
</evidence>
<dbReference type="Pfam" id="PF00535">
    <property type="entry name" value="Glycos_transf_2"/>
    <property type="match status" value="1"/>
</dbReference>
<dbReference type="CDD" id="cd02511">
    <property type="entry name" value="Beta4Glucosyltransferase"/>
    <property type="match status" value="1"/>
</dbReference>
<dbReference type="CAZy" id="GT2">
    <property type="family name" value="Glycosyltransferase Family 2"/>
</dbReference>
<dbReference type="InterPro" id="IPR001173">
    <property type="entry name" value="Glyco_trans_2-like"/>
</dbReference>
<dbReference type="SMART" id="SM00028">
    <property type="entry name" value="TPR"/>
    <property type="match status" value="3"/>
</dbReference>
<accession>D9RYA3</accession>
<dbReference type="STRING" id="555079.Toce_1587"/>
<evidence type="ECO:0000259" key="2">
    <source>
        <dbReference type="Pfam" id="PF00535"/>
    </source>
</evidence>
<name>D9RYA3_THEOJ</name>
<feature type="domain" description="Glycosyltransferase 2-like" evidence="2">
    <location>
        <begin position="438"/>
        <end position="550"/>
    </location>
</feature>
<keyword evidence="3" id="KW-0808">Transferase</keyword>
<dbReference type="InterPro" id="IPR011990">
    <property type="entry name" value="TPR-like_helical_dom_sf"/>
</dbReference>
<feature type="repeat" description="TPR" evidence="1">
    <location>
        <begin position="676"/>
        <end position="709"/>
    </location>
</feature>
<reference evidence="3 4" key="1">
    <citation type="journal article" date="2010" name="Stand. Genomic Sci.">
        <title>Complete genome sequence of Thermosediminibacter oceani type strain (JW/IW-1228P).</title>
        <authorList>
            <person name="Pitluck S."/>
            <person name="Yasawong M."/>
            <person name="Munk C."/>
            <person name="Nolan M."/>
            <person name="Lapidus A."/>
            <person name="Lucas S."/>
            <person name="Glavina Del Rio T."/>
            <person name="Tice H."/>
            <person name="Cheng J.F."/>
            <person name="Bruce D."/>
            <person name="Detter C."/>
            <person name="Tapia R."/>
            <person name="Han C."/>
            <person name="Goodwin L."/>
            <person name="Liolios K."/>
            <person name="Ivanova N."/>
            <person name="Mavromatis K."/>
            <person name="Mikhailova N."/>
            <person name="Pati A."/>
            <person name="Chen A."/>
            <person name="Palaniappan K."/>
            <person name="Land M."/>
            <person name="Hauser L."/>
            <person name="Chang Y.J."/>
            <person name="Jeffries C.D."/>
            <person name="Rohde M."/>
            <person name="Spring S."/>
            <person name="Sikorski J."/>
            <person name="Goker M."/>
            <person name="Woyke T."/>
            <person name="Bristow J."/>
            <person name="Eisen J.A."/>
            <person name="Markowitz V."/>
            <person name="Hugenholtz P."/>
            <person name="Kyrpides N.C."/>
            <person name="Klenk H.P."/>
        </authorList>
    </citation>
    <scope>NUCLEOTIDE SEQUENCE [LARGE SCALE GENOMIC DNA]</scope>
    <source>
        <strain evidence="4">ATCC BAA-1034 / DSM 16646 / JW/IW-1228P</strain>
    </source>
</reference>
<evidence type="ECO:0000313" key="4">
    <source>
        <dbReference type="Proteomes" id="UP000000272"/>
    </source>
</evidence>
<dbReference type="Gene3D" id="1.25.40.10">
    <property type="entry name" value="Tetratricopeptide repeat domain"/>
    <property type="match status" value="1"/>
</dbReference>
<protein>
    <submittedName>
        <fullName evidence="3">Glycosyl transferase family 2</fullName>
    </submittedName>
</protein>
<dbReference type="EMBL" id="CP002131">
    <property type="protein sequence ID" value="ADL08327.1"/>
    <property type="molecule type" value="Genomic_DNA"/>
</dbReference>
<keyword evidence="4" id="KW-1185">Reference proteome</keyword>
<dbReference type="RefSeq" id="WP_013276355.1">
    <property type="nucleotide sequence ID" value="NC_014377.1"/>
</dbReference>
<dbReference type="PROSITE" id="PS50005">
    <property type="entry name" value="TPR"/>
    <property type="match status" value="1"/>
</dbReference>
<keyword evidence="1" id="KW-0802">TPR repeat</keyword>
<dbReference type="SUPFAM" id="SSF53448">
    <property type="entry name" value="Nucleotide-diphospho-sugar transferases"/>
    <property type="match status" value="1"/>
</dbReference>
<dbReference type="KEGG" id="toc:Toce_1587"/>
<dbReference type="Gene3D" id="3.90.550.10">
    <property type="entry name" value="Spore Coat Polysaccharide Biosynthesis Protein SpsA, Chain A"/>
    <property type="match status" value="1"/>
</dbReference>
<dbReference type="AlphaFoldDB" id="D9RYA3"/>
<dbReference type="SUPFAM" id="SSF48452">
    <property type="entry name" value="TPR-like"/>
    <property type="match status" value="1"/>
</dbReference>
<dbReference type="OrthoDB" id="9815923at2"/>
<sequence length="1008" mass="118776">MFSLVLDTCKNIVDTYMETFKPLIEKFNAEVVVISDGEIESALEQEYPVYEYFGDYSNLEEYCFSLCRNDHIIIIRNGWKLEQKFVENLGESLLILDKNTFITCKCRIYYSPDKFAEIKVPLVFNKKNTEAVEKSIDCVIEDYGLLESCIENIEKNLWKLIKYKAYDIVYNWWRYISEEDKDGNLRLKFLEALEKIKLKLNLEEQYKIEDLFRNEEFGEYKKYLNTKRLYLEKKEGYRDLVKNNIKKLNVSSKNTFLTYFIPLFMEDGDLLIYFLETIGMDLTKTYISYFLSSHENFYDKLYNFLISIDLPKEIKMKNNKRVYLFKEITRTYITEMSAKADDIEKKQKLVQVFVDYTNYAIYTVNDRMRKNANIFIDQETKFIIEIDKAIGKLNQGNIEDAIDLLLNAAKIYPAMEKAIMYYIQKLRIENQVKPYKLSICMIVKDEEKNLDRCLSSLKPLVDSGLAELIIVDTGSKDDTISIAKKYTDKVFLHPWQGSFSEARNYSISLAQGEYIFIIDADEELEPEGVNELIETFNSDGYWKYSTYTLKVKNFSNVELTKYSINTQALIFKNDGTFYYEGSVHNQPMYKLPIKHLDAVVLHYGYIMADEEVREKKFKRTATLLKKELAKDPHNIYYRFQLSVSYGMYGDEKEALRHVQQYMEILENKEVVTPRELMYYAHAARVYLRNLMYDDALRICDKALKIQPDYIDLVFYKAAVLFKKEEYEPAIKYLKNYLDLYDDFLQRDIAGNDSLVFYTLDSRNEALKMLLISYYRLKKYTECIELGLSVIDYQLLPEIATIMIECAFESERYKELADIYKNIVLTFNERELRDSFVYLMQEIFKKFTPEKVRKCLEAFRNLDIEDDFIDLLKVNDILNTGNSEDLDAYFIGIDKIDKNILIDVEMLKKYKNALKFTLINPFIVDSLPDERILSLLDTYLGTLCQLVANNREDLLSQKELLFLNSILDALDELSKKNPGNALKYIKLAASSYEEIAKPLNIFVANMFRT</sequence>
<gene>
    <name evidence="3" type="ordered locus">Toce_1587</name>
</gene>
<dbReference type="eggNOG" id="COG0463">
    <property type="taxonomic scope" value="Bacteria"/>
</dbReference>